<dbReference type="OrthoDB" id="1601at2759"/>
<evidence type="ECO:0000256" key="5">
    <source>
        <dbReference type="ARBA" id="ARBA00022692"/>
    </source>
</evidence>
<comment type="subcellular location">
    <subcellularLocation>
        <location evidence="1">Endoplasmic reticulum membrane</location>
        <topology evidence="1">Multi-pass membrane protein</topology>
    </subcellularLocation>
</comment>
<dbReference type="GO" id="GO:0005459">
    <property type="term" value="F:UDP-galactose transmembrane transporter activity"/>
    <property type="evidence" value="ECO:0007669"/>
    <property type="project" value="TreeGrafter"/>
</dbReference>
<protein>
    <recommendedName>
        <fullName evidence="9">UDP-galactose transporter homolog 1</fullName>
    </recommendedName>
</protein>
<accession>A0A0M8MKK9</accession>
<keyword evidence="3" id="KW-0813">Transport</keyword>
<dbReference type="GO" id="GO:0005789">
    <property type="term" value="C:endoplasmic reticulum membrane"/>
    <property type="evidence" value="ECO:0007669"/>
    <property type="project" value="UniProtKB-SubCell"/>
</dbReference>
<keyword evidence="12" id="KW-1185">Reference proteome</keyword>
<dbReference type="GO" id="GO:0000139">
    <property type="term" value="C:Golgi membrane"/>
    <property type="evidence" value="ECO:0007669"/>
    <property type="project" value="TreeGrafter"/>
</dbReference>
<dbReference type="VEuPathDB" id="FungiDB:Malapachy_4011"/>
<evidence type="ECO:0000256" key="1">
    <source>
        <dbReference type="ARBA" id="ARBA00004477"/>
    </source>
</evidence>
<dbReference type="Pfam" id="PF08449">
    <property type="entry name" value="UAA"/>
    <property type="match status" value="1"/>
</dbReference>
<gene>
    <name evidence="11" type="ORF">Malapachy_4011</name>
</gene>
<evidence type="ECO:0000256" key="6">
    <source>
        <dbReference type="ARBA" id="ARBA00022824"/>
    </source>
</evidence>
<comment type="similarity">
    <text evidence="2">Belongs to the nucleotide-sugar transporter family. SLC35B subfamily.</text>
</comment>
<feature type="transmembrane region" description="Helical" evidence="10">
    <location>
        <begin position="382"/>
        <end position="399"/>
    </location>
</feature>
<dbReference type="PANTHER" id="PTHR10778:SF10">
    <property type="entry name" value="SOLUTE CARRIER FAMILY 35 MEMBER B1"/>
    <property type="match status" value="1"/>
</dbReference>
<name>A0A0M8MKK9_9BASI</name>
<evidence type="ECO:0000256" key="2">
    <source>
        <dbReference type="ARBA" id="ARBA00010694"/>
    </source>
</evidence>
<feature type="transmembrane region" description="Helical" evidence="10">
    <location>
        <begin position="261"/>
        <end position="280"/>
    </location>
</feature>
<feature type="transmembrane region" description="Helical" evidence="10">
    <location>
        <begin position="356"/>
        <end position="376"/>
    </location>
</feature>
<dbReference type="InterPro" id="IPR037185">
    <property type="entry name" value="EmrE-like"/>
</dbReference>
<feature type="transmembrane region" description="Helical" evidence="10">
    <location>
        <begin position="7"/>
        <end position="27"/>
    </location>
</feature>
<dbReference type="AlphaFoldDB" id="A0A0M8MKK9"/>
<dbReference type="GO" id="GO:0005460">
    <property type="term" value="F:UDP-glucose transmembrane transporter activity"/>
    <property type="evidence" value="ECO:0007669"/>
    <property type="project" value="TreeGrafter"/>
</dbReference>
<dbReference type="InterPro" id="IPR013657">
    <property type="entry name" value="SCL35B1-4/HUT1"/>
</dbReference>
<evidence type="ECO:0000313" key="11">
    <source>
        <dbReference type="EMBL" id="KOS14346.1"/>
    </source>
</evidence>
<evidence type="ECO:0000256" key="8">
    <source>
        <dbReference type="ARBA" id="ARBA00023136"/>
    </source>
</evidence>
<dbReference type="RefSeq" id="XP_017991978.1">
    <property type="nucleotide sequence ID" value="XM_018138467.1"/>
</dbReference>
<feature type="transmembrane region" description="Helical" evidence="10">
    <location>
        <begin position="181"/>
        <end position="202"/>
    </location>
</feature>
<proteinExistence type="inferred from homology"/>
<feature type="transmembrane region" description="Helical" evidence="10">
    <location>
        <begin position="54"/>
        <end position="76"/>
    </location>
</feature>
<evidence type="ECO:0000256" key="10">
    <source>
        <dbReference type="SAM" id="Phobius"/>
    </source>
</evidence>
<dbReference type="EMBL" id="LGAV01000004">
    <property type="protein sequence ID" value="KOS14346.1"/>
    <property type="molecule type" value="Genomic_DNA"/>
</dbReference>
<organism evidence="11 12">
    <name type="scientific">Malassezia pachydermatis</name>
    <dbReference type="NCBI Taxonomy" id="77020"/>
    <lineage>
        <taxon>Eukaryota</taxon>
        <taxon>Fungi</taxon>
        <taxon>Dikarya</taxon>
        <taxon>Basidiomycota</taxon>
        <taxon>Ustilaginomycotina</taxon>
        <taxon>Malasseziomycetes</taxon>
        <taxon>Malasseziales</taxon>
        <taxon>Malasseziaceae</taxon>
        <taxon>Malassezia</taxon>
    </lineage>
</organism>
<comment type="caution">
    <text evidence="11">The sequence shown here is derived from an EMBL/GenBank/DDBJ whole genome shotgun (WGS) entry which is preliminary data.</text>
</comment>
<dbReference type="Proteomes" id="UP000037751">
    <property type="component" value="Unassembled WGS sequence"/>
</dbReference>
<keyword evidence="5 10" id="KW-0812">Transmembrane</keyword>
<dbReference type="STRING" id="77020.A0A0M8MKK9"/>
<evidence type="ECO:0000313" key="12">
    <source>
        <dbReference type="Proteomes" id="UP000037751"/>
    </source>
</evidence>
<evidence type="ECO:0000256" key="7">
    <source>
        <dbReference type="ARBA" id="ARBA00022989"/>
    </source>
</evidence>
<evidence type="ECO:0000256" key="9">
    <source>
        <dbReference type="ARBA" id="ARBA00041103"/>
    </source>
</evidence>
<keyword evidence="6" id="KW-0256">Endoplasmic reticulum</keyword>
<sequence length="415" mass="45890">MTARNGVVQLALCAISIYTMFLVWGLLQEKITTTVYKSGDDPLDPFNEDERFEYGVLLNGIQALCSCLAASLYLLYRRRGIPSQGRGLLGHLGLDVLTPTGCQQALVARGKRKANEPLRGLRKYVSPLWQQYLLVSALQSTASWLSIVALRHLSFPAITLAKSSKLVPVLLMNVLLYRRHFAAYKYVVVFLVTLGVWMFMALGKKKAVKGPKGNSVLGMTLLGIHLLLDGATNSTQDEVFETYGPLVSGTQMMLVMNAMSASYMVTALLLPEGIVTYAMTHMRMHLASWLHPHWVAQVITAGLSHPTMTWTPQVVSGVQFLLRHPDAARDVLLYALAGAAGQIAIFETLERFGSLTLVSITVTRKLFTMLLSILVYKHHLRSLQWVGVAIVFSGLFIEMRQKQRQSAAAARAKAQ</sequence>
<dbReference type="PANTHER" id="PTHR10778">
    <property type="entry name" value="SOLUTE CARRIER FAMILY 35 MEMBER B"/>
    <property type="match status" value="1"/>
</dbReference>
<evidence type="ECO:0000256" key="3">
    <source>
        <dbReference type="ARBA" id="ARBA00022448"/>
    </source>
</evidence>
<keyword evidence="7 10" id="KW-1133">Transmembrane helix</keyword>
<keyword evidence="4" id="KW-0762">Sugar transport</keyword>
<dbReference type="SUPFAM" id="SSF103481">
    <property type="entry name" value="Multidrug resistance efflux transporter EmrE"/>
    <property type="match status" value="1"/>
</dbReference>
<keyword evidence="8 10" id="KW-0472">Membrane</keyword>
<reference evidence="11 12" key="1">
    <citation type="submission" date="2015-07" db="EMBL/GenBank/DDBJ databases">
        <title>Draft Genome Sequence of Malassezia furfur CBS1878 and Malassezia pachydermatis CBS1879.</title>
        <authorList>
            <person name="Triana S."/>
            <person name="Ohm R."/>
            <person name="Gonzalez A."/>
            <person name="DeCock H."/>
            <person name="Restrepo S."/>
            <person name="Celis A."/>
        </authorList>
    </citation>
    <scope>NUCLEOTIDE SEQUENCE [LARGE SCALE GENOMIC DNA]</scope>
    <source>
        <strain evidence="11 12">CBS 1879</strain>
    </source>
</reference>
<evidence type="ECO:0000256" key="4">
    <source>
        <dbReference type="ARBA" id="ARBA00022597"/>
    </source>
</evidence>
<dbReference type="GeneID" id="28730343"/>